<keyword evidence="1" id="KW-0418">Kinase</keyword>
<dbReference type="AlphaFoldDB" id="A0A9N9FPY1"/>
<comment type="caution">
    <text evidence="3">The sequence shown here is derived from an EMBL/GenBank/DDBJ whole genome shotgun (WGS) entry which is preliminary data.</text>
</comment>
<dbReference type="EC" id="2.7.11.-" evidence="1"/>
<keyword evidence="1" id="KW-0496">Mitochondrion</keyword>
<dbReference type="InterPro" id="IPR036890">
    <property type="entry name" value="HATPase_C_sf"/>
</dbReference>
<feature type="domain" description="Histidine kinase/HSP90-like ATPase" evidence="2">
    <location>
        <begin position="114"/>
        <end position="207"/>
    </location>
</feature>
<evidence type="ECO:0000313" key="4">
    <source>
        <dbReference type="Proteomes" id="UP000789572"/>
    </source>
</evidence>
<comment type="subcellular location">
    <subcellularLocation>
        <location evidence="1">Mitochondrion matrix</location>
    </subcellularLocation>
</comment>
<comment type="similarity">
    <text evidence="1">Belongs to the PDK/BCKDK protein kinase family.</text>
</comment>
<dbReference type="Pfam" id="PF02518">
    <property type="entry name" value="HATPase_c"/>
    <property type="match status" value="1"/>
</dbReference>
<dbReference type="OrthoDB" id="241648at2759"/>
<reference evidence="3" key="1">
    <citation type="submission" date="2021-06" db="EMBL/GenBank/DDBJ databases">
        <authorList>
            <person name="Kallberg Y."/>
            <person name="Tangrot J."/>
            <person name="Rosling A."/>
        </authorList>
    </citation>
    <scope>NUCLEOTIDE SEQUENCE</scope>
    <source>
        <strain evidence="3">IA702</strain>
    </source>
</reference>
<organism evidence="3 4">
    <name type="scientific">Paraglomus occultum</name>
    <dbReference type="NCBI Taxonomy" id="144539"/>
    <lineage>
        <taxon>Eukaryota</taxon>
        <taxon>Fungi</taxon>
        <taxon>Fungi incertae sedis</taxon>
        <taxon>Mucoromycota</taxon>
        <taxon>Glomeromycotina</taxon>
        <taxon>Glomeromycetes</taxon>
        <taxon>Paraglomerales</taxon>
        <taxon>Paraglomeraceae</taxon>
        <taxon>Paraglomus</taxon>
    </lineage>
</organism>
<dbReference type="SUPFAM" id="SSF55874">
    <property type="entry name" value="ATPase domain of HSP90 chaperone/DNA topoisomerase II/histidine kinase"/>
    <property type="match status" value="1"/>
</dbReference>
<dbReference type="Proteomes" id="UP000789572">
    <property type="component" value="Unassembled WGS sequence"/>
</dbReference>
<name>A0A9N9FPY1_9GLOM</name>
<evidence type="ECO:0000259" key="2">
    <source>
        <dbReference type="Pfam" id="PF02518"/>
    </source>
</evidence>
<evidence type="ECO:0000313" key="3">
    <source>
        <dbReference type="EMBL" id="CAG8548285.1"/>
    </source>
</evidence>
<dbReference type="InterPro" id="IPR003594">
    <property type="entry name" value="HATPase_dom"/>
</dbReference>
<keyword evidence="1" id="KW-0808">Transferase</keyword>
<dbReference type="PANTHER" id="PTHR11947:SF3">
    <property type="entry name" value="[PYRUVATE DEHYDROGENASE (ACETYL-TRANSFERRING)] KINASE, MITOCHONDRIAL"/>
    <property type="match status" value="1"/>
</dbReference>
<dbReference type="GO" id="GO:0010906">
    <property type="term" value="P:regulation of glucose metabolic process"/>
    <property type="evidence" value="ECO:0007669"/>
    <property type="project" value="TreeGrafter"/>
</dbReference>
<dbReference type="PRINTS" id="PR00344">
    <property type="entry name" value="BCTRLSENSOR"/>
</dbReference>
<dbReference type="Gene3D" id="3.30.565.10">
    <property type="entry name" value="Histidine kinase-like ATPase, C-terminal domain"/>
    <property type="match status" value="1"/>
</dbReference>
<keyword evidence="4" id="KW-1185">Reference proteome</keyword>
<feature type="non-terminal residue" evidence="3">
    <location>
        <position position="1"/>
    </location>
</feature>
<evidence type="ECO:0000256" key="1">
    <source>
        <dbReference type="RuleBase" id="RU366032"/>
    </source>
</evidence>
<dbReference type="InterPro" id="IPR004358">
    <property type="entry name" value="Sig_transdc_His_kin-like_C"/>
</dbReference>
<dbReference type="EMBL" id="CAJVPJ010000678">
    <property type="protein sequence ID" value="CAG8548285.1"/>
    <property type="molecule type" value="Genomic_DNA"/>
</dbReference>
<dbReference type="PANTHER" id="PTHR11947">
    <property type="entry name" value="PYRUVATE DEHYDROGENASE KINASE"/>
    <property type="match status" value="1"/>
</dbReference>
<sequence>LHDEKNLVTRISPKSVAERAVRDAKIYCEQLYNRPAPEIELIATDPTVTTTHIEEHLHSILYGLLKKSIRTTMQHSSLAHSSLPDPSSSRRSLLSSFISSLAPSQSLKSTVGVPPISILIAQGAQDITIKISDRGGGMPMSAMNDSWSYFVYDEAEEAHVEEKEQAERPFGSGVGMSLPAARVIARYFGGDLSFVSMEGHGTDTFLSLYRDDTHLEAFPELNSSLDKKSFILP</sequence>
<dbReference type="GO" id="GO:0005524">
    <property type="term" value="F:ATP binding"/>
    <property type="evidence" value="ECO:0007669"/>
    <property type="project" value="UniProtKB-UniRule"/>
</dbReference>
<dbReference type="GO" id="GO:0005759">
    <property type="term" value="C:mitochondrial matrix"/>
    <property type="evidence" value="ECO:0007669"/>
    <property type="project" value="UniProtKB-SubCell"/>
</dbReference>
<keyword evidence="1" id="KW-0067">ATP-binding</keyword>
<dbReference type="InterPro" id="IPR039028">
    <property type="entry name" value="BCKD/PDK"/>
</dbReference>
<proteinExistence type="inferred from homology"/>
<keyword evidence="1" id="KW-0547">Nucleotide-binding</keyword>
<protein>
    <recommendedName>
        <fullName evidence="1">Protein-serine/threonine kinase</fullName>
        <ecNumber evidence="1">2.7.11.-</ecNumber>
    </recommendedName>
</protein>
<dbReference type="GO" id="GO:0004740">
    <property type="term" value="F:pyruvate dehydrogenase (acetyl-transferring) kinase activity"/>
    <property type="evidence" value="ECO:0007669"/>
    <property type="project" value="TreeGrafter"/>
</dbReference>
<accession>A0A9N9FPY1</accession>
<gene>
    <name evidence="3" type="ORF">POCULU_LOCUS4888</name>
</gene>